<gene>
    <name evidence="2" type="ORF">FN846DRAFT_1013115</name>
</gene>
<comment type="caution">
    <text evidence="2">The sequence shown here is derived from an EMBL/GenBank/DDBJ whole genome shotgun (WGS) entry which is preliminary data.</text>
</comment>
<feature type="region of interest" description="Disordered" evidence="1">
    <location>
        <begin position="236"/>
        <end position="260"/>
    </location>
</feature>
<organism evidence="2 3">
    <name type="scientific">Sphaerosporella brunnea</name>
    <dbReference type="NCBI Taxonomy" id="1250544"/>
    <lineage>
        <taxon>Eukaryota</taxon>
        <taxon>Fungi</taxon>
        <taxon>Dikarya</taxon>
        <taxon>Ascomycota</taxon>
        <taxon>Pezizomycotina</taxon>
        <taxon>Pezizomycetes</taxon>
        <taxon>Pezizales</taxon>
        <taxon>Pyronemataceae</taxon>
        <taxon>Sphaerosporella</taxon>
    </lineage>
</organism>
<dbReference type="Proteomes" id="UP000326924">
    <property type="component" value="Unassembled WGS sequence"/>
</dbReference>
<protein>
    <submittedName>
        <fullName evidence="2">Uncharacterized protein</fullName>
    </submittedName>
</protein>
<sequence length="280" mass="32103">MTKPLEHANPARPRHLPTHHHEQSLLLLVIRLLSYRDQRLAYKCLAHLDLPFPQSKHIQPRNPHTASVPTHELTPDAQLDTPCPTTPKTAGDEEGDTSFAASDHEWRPSPIQRQVPARILPSENEIRKMTVPFLRNCALEFEVPFVWTDKKAVLLGKVLDGVERLRDMEGGKHEVPEGAMMDEDTQERQKGMKPRHNEMKSKQISLPENKVNRKKAKRAAPVEDEEWEEVMGAALHIPKREDEAEAEHAELTGPDDEMEENMEHWNYIDHGKKEAALRGW</sequence>
<accession>A0A5J5EZ46</accession>
<feature type="compositionally biased region" description="Basic and acidic residues" evidence="1">
    <location>
        <begin position="186"/>
        <end position="201"/>
    </location>
</feature>
<evidence type="ECO:0000256" key="1">
    <source>
        <dbReference type="SAM" id="MobiDB-lite"/>
    </source>
</evidence>
<keyword evidence="3" id="KW-1185">Reference proteome</keyword>
<feature type="region of interest" description="Disordered" evidence="1">
    <location>
        <begin position="172"/>
        <end position="201"/>
    </location>
</feature>
<reference evidence="2 3" key="1">
    <citation type="submission" date="2019-09" db="EMBL/GenBank/DDBJ databases">
        <title>Draft genome of the ectomycorrhizal ascomycete Sphaerosporella brunnea.</title>
        <authorList>
            <consortium name="DOE Joint Genome Institute"/>
            <person name="Benucci G.M."/>
            <person name="Marozzi G."/>
            <person name="Antonielli L."/>
            <person name="Sanchez S."/>
            <person name="Marco P."/>
            <person name="Wang X."/>
            <person name="Falini L.B."/>
            <person name="Barry K."/>
            <person name="Haridas S."/>
            <person name="Lipzen A."/>
            <person name="Labutti K."/>
            <person name="Grigoriev I.V."/>
            <person name="Murat C."/>
            <person name="Martin F."/>
            <person name="Albertini E."/>
            <person name="Donnini D."/>
            <person name="Bonito G."/>
        </authorList>
    </citation>
    <scope>NUCLEOTIDE SEQUENCE [LARGE SCALE GENOMIC DNA]</scope>
    <source>
        <strain evidence="2 3">Sb_GMNB300</strain>
    </source>
</reference>
<feature type="region of interest" description="Disordered" evidence="1">
    <location>
        <begin position="53"/>
        <end position="107"/>
    </location>
</feature>
<dbReference type="EMBL" id="VXIS01000082">
    <property type="protein sequence ID" value="KAA8906941.1"/>
    <property type="molecule type" value="Genomic_DNA"/>
</dbReference>
<dbReference type="InParanoid" id="A0A5J5EZ46"/>
<proteinExistence type="predicted"/>
<dbReference type="AlphaFoldDB" id="A0A5J5EZ46"/>
<feature type="compositionally biased region" description="Basic and acidic residues" evidence="1">
    <location>
        <begin position="238"/>
        <end position="250"/>
    </location>
</feature>
<evidence type="ECO:0000313" key="3">
    <source>
        <dbReference type="Proteomes" id="UP000326924"/>
    </source>
</evidence>
<name>A0A5J5EZ46_9PEZI</name>
<evidence type="ECO:0000313" key="2">
    <source>
        <dbReference type="EMBL" id="KAA8906941.1"/>
    </source>
</evidence>